<sequence length="92" mass="10141">MTDDDSTFAELLRRAARRAGRQVGEAASAYREGQTAASLPTDDEGRVRLVCRRHAEKRAVPLDDGVPVCFDPDHPACQGCAEDVREGRVETW</sequence>
<evidence type="ECO:0000313" key="1">
    <source>
        <dbReference type="EMBL" id="MFC7201217.1"/>
    </source>
</evidence>
<accession>A0ABD5Z7K8</accession>
<comment type="caution">
    <text evidence="1">The sequence shown here is derived from an EMBL/GenBank/DDBJ whole genome shotgun (WGS) entry which is preliminary data.</text>
</comment>
<organism evidence="1 2">
    <name type="scientific">Halospeciosus flavus</name>
    <dbReference type="NCBI Taxonomy" id="3032283"/>
    <lineage>
        <taxon>Archaea</taxon>
        <taxon>Methanobacteriati</taxon>
        <taxon>Methanobacteriota</taxon>
        <taxon>Stenosarchaea group</taxon>
        <taxon>Halobacteria</taxon>
        <taxon>Halobacteriales</taxon>
        <taxon>Halobacteriaceae</taxon>
        <taxon>Halospeciosus</taxon>
    </lineage>
</organism>
<keyword evidence="2" id="KW-1185">Reference proteome</keyword>
<dbReference type="InterPro" id="IPR055517">
    <property type="entry name" value="DUF7091"/>
</dbReference>
<proteinExistence type="predicted"/>
<gene>
    <name evidence="1" type="ORF">ACFQJ9_17690</name>
</gene>
<dbReference type="Proteomes" id="UP001596447">
    <property type="component" value="Unassembled WGS sequence"/>
</dbReference>
<protein>
    <submittedName>
        <fullName evidence="1">Uncharacterized protein</fullName>
    </submittedName>
</protein>
<dbReference type="EMBL" id="JBHTAR010000011">
    <property type="protein sequence ID" value="MFC7201217.1"/>
    <property type="molecule type" value="Genomic_DNA"/>
</dbReference>
<dbReference type="AlphaFoldDB" id="A0ABD5Z7K8"/>
<reference evidence="1 2" key="1">
    <citation type="journal article" date="2019" name="Int. J. Syst. Evol. Microbiol.">
        <title>The Global Catalogue of Microorganisms (GCM) 10K type strain sequencing project: providing services to taxonomists for standard genome sequencing and annotation.</title>
        <authorList>
            <consortium name="The Broad Institute Genomics Platform"/>
            <consortium name="The Broad Institute Genome Sequencing Center for Infectious Disease"/>
            <person name="Wu L."/>
            <person name="Ma J."/>
        </authorList>
    </citation>
    <scope>NUCLEOTIDE SEQUENCE [LARGE SCALE GENOMIC DNA]</scope>
    <source>
        <strain evidence="1 2">XZGYJ-43</strain>
    </source>
</reference>
<name>A0ABD5Z7K8_9EURY</name>
<dbReference type="Pfam" id="PF23367">
    <property type="entry name" value="DUF7091"/>
    <property type="match status" value="1"/>
</dbReference>
<dbReference type="RefSeq" id="WP_279527970.1">
    <property type="nucleotide sequence ID" value="NZ_CP122312.1"/>
</dbReference>
<evidence type="ECO:0000313" key="2">
    <source>
        <dbReference type="Proteomes" id="UP001596447"/>
    </source>
</evidence>